<dbReference type="Gene3D" id="2.40.50.100">
    <property type="match status" value="1"/>
</dbReference>
<protein>
    <submittedName>
        <fullName evidence="2">Uncharacterized protein</fullName>
    </submittedName>
</protein>
<gene>
    <name evidence="2" type="ORF">PPACK8108_LOCUS21685</name>
</gene>
<organism evidence="2 3">
    <name type="scientific">Phakopsora pachyrhizi</name>
    <name type="common">Asian soybean rust disease fungus</name>
    <dbReference type="NCBI Taxonomy" id="170000"/>
    <lineage>
        <taxon>Eukaryota</taxon>
        <taxon>Fungi</taxon>
        <taxon>Dikarya</taxon>
        <taxon>Basidiomycota</taxon>
        <taxon>Pucciniomycotina</taxon>
        <taxon>Pucciniomycetes</taxon>
        <taxon>Pucciniales</taxon>
        <taxon>Phakopsoraceae</taxon>
        <taxon>Phakopsora</taxon>
    </lineage>
</organism>
<evidence type="ECO:0000256" key="1">
    <source>
        <dbReference type="SAM" id="MobiDB-lite"/>
    </source>
</evidence>
<proteinExistence type="predicted"/>
<sequence length="165" mass="18791">MAGSIIPLIYKIWRIILGNLEQFRVASDEHLDKTKVSIVLKSGAVLIWKASCTFLNLVSIFEKNIENNLLFSPQEIISGMIGWGDRTTNEDGIRYLFGTTGTKSKKLRGIEEPKRQIQSVSPGERIASSKHWMRGQGTLLEEPSQNSNLRRNKGKYEMTDEYEEE</sequence>
<comment type="caution">
    <text evidence="2">The sequence shown here is derived from an EMBL/GenBank/DDBJ whole genome shotgun (WGS) entry which is preliminary data.</text>
</comment>
<reference evidence="2" key="1">
    <citation type="submission" date="2022-06" db="EMBL/GenBank/DDBJ databases">
        <authorList>
            <consortium name="SYNGENTA / RWTH Aachen University"/>
        </authorList>
    </citation>
    <scope>NUCLEOTIDE SEQUENCE</scope>
</reference>
<dbReference type="EMBL" id="CALTRL010005826">
    <property type="protein sequence ID" value="CAH7686970.1"/>
    <property type="molecule type" value="Genomic_DNA"/>
</dbReference>
<keyword evidence="3" id="KW-1185">Reference proteome</keyword>
<accession>A0AAV0BKW8</accession>
<evidence type="ECO:0000313" key="3">
    <source>
        <dbReference type="Proteomes" id="UP001153365"/>
    </source>
</evidence>
<dbReference type="AlphaFoldDB" id="A0AAV0BKW8"/>
<feature type="region of interest" description="Disordered" evidence="1">
    <location>
        <begin position="108"/>
        <end position="165"/>
    </location>
</feature>
<evidence type="ECO:0000313" key="2">
    <source>
        <dbReference type="EMBL" id="CAH7686970.1"/>
    </source>
</evidence>
<dbReference type="Proteomes" id="UP001153365">
    <property type="component" value="Unassembled WGS sequence"/>
</dbReference>
<name>A0AAV0BKW8_PHAPC</name>